<evidence type="ECO:0000313" key="3">
    <source>
        <dbReference type="Proteomes" id="UP000310017"/>
    </source>
</evidence>
<evidence type="ECO:0000313" key="2">
    <source>
        <dbReference type="EMBL" id="QCW98618.1"/>
    </source>
</evidence>
<dbReference type="KEGG" id="asag:FGM00_00215"/>
<accession>A0A5B7SMI6</accession>
<gene>
    <name evidence="2" type="ORF">FGM00_00215</name>
</gene>
<organism evidence="2 3">
    <name type="scientific">Aggregatimonas sangjinii</name>
    <dbReference type="NCBI Taxonomy" id="2583587"/>
    <lineage>
        <taxon>Bacteria</taxon>
        <taxon>Pseudomonadati</taxon>
        <taxon>Bacteroidota</taxon>
        <taxon>Flavobacteriia</taxon>
        <taxon>Flavobacteriales</taxon>
        <taxon>Flavobacteriaceae</taxon>
        <taxon>Aggregatimonas</taxon>
    </lineage>
</organism>
<feature type="signal peptide" evidence="1">
    <location>
        <begin position="1"/>
        <end position="25"/>
    </location>
</feature>
<sequence>MKKLLCSLVCMGTLLSMVQCQNSTATIPDFKVPKNMQAVKKWPRQGEFWYLQDKISPYTPRLVSATTGPEFNVQSFPEAFKDLESAVDINVKHDPTFEKLDAYEKWDGTDLRISLTPTTYSGVDGVLFLLISKPPKDENYYMIGLEMTAKTYRDWGGVARILTLREIISDPSVFPKERLEQIANAPLDGQVKLYEETVDALQENLLEQMVTLSQMQTIQALQNIQFDQILNNEMTDPFEY</sequence>
<name>A0A5B7SMI6_9FLAO</name>
<dbReference type="Proteomes" id="UP000310017">
    <property type="component" value="Chromosome"/>
</dbReference>
<evidence type="ECO:0000256" key="1">
    <source>
        <dbReference type="SAM" id="SignalP"/>
    </source>
</evidence>
<proteinExistence type="predicted"/>
<protein>
    <submittedName>
        <fullName evidence="2">Uncharacterized protein</fullName>
    </submittedName>
</protein>
<dbReference type="RefSeq" id="WP_138850973.1">
    <property type="nucleotide sequence ID" value="NZ_CP040710.1"/>
</dbReference>
<feature type="chain" id="PRO_5022882346" evidence="1">
    <location>
        <begin position="26"/>
        <end position="240"/>
    </location>
</feature>
<keyword evidence="3" id="KW-1185">Reference proteome</keyword>
<dbReference type="EMBL" id="CP040710">
    <property type="protein sequence ID" value="QCW98618.1"/>
    <property type="molecule type" value="Genomic_DNA"/>
</dbReference>
<reference evidence="2 3" key="1">
    <citation type="submission" date="2019-05" db="EMBL/GenBank/DDBJ databases">
        <title>Genome sequencing of F202Z8.</title>
        <authorList>
            <person name="Kwon Y.M."/>
        </authorList>
    </citation>
    <scope>NUCLEOTIDE SEQUENCE [LARGE SCALE GENOMIC DNA]</scope>
    <source>
        <strain evidence="2 3">F202Z8</strain>
    </source>
</reference>
<keyword evidence="1" id="KW-0732">Signal</keyword>
<dbReference type="AlphaFoldDB" id="A0A5B7SMI6"/>